<organism evidence="1 2">
    <name type="scientific">Phytophthora sojae (strain P6497)</name>
    <name type="common">Soybean stem and root rot agent</name>
    <name type="synonym">Phytophthora megasperma f. sp. glycines</name>
    <dbReference type="NCBI Taxonomy" id="1094619"/>
    <lineage>
        <taxon>Eukaryota</taxon>
        <taxon>Sar</taxon>
        <taxon>Stramenopiles</taxon>
        <taxon>Oomycota</taxon>
        <taxon>Peronosporomycetes</taxon>
        <taxon>Peronosporales</taxon>
        <taxon>Peronosporaceae</taxon>
        <taxon>Phytophthora</taxon>
    </lineage>
</organism>
<accession>G4YFA0</accession>
<dbReference type="EMBL" id="JH159151">
    <property type="protein sequence ID" value="EGZ28004.1"/>
    <property type="molecule type" value="Genomic_DNA"/>
</dbReference>
<evidence type="ECO:0000313" key="1">
    <source>
        <dbReference type="EMBL" id="EGZ28004.1"/>
    </source>
</evidence>
<dbReference type="KEGG" id="psoj:PHYSODRAFT_321709"/>
<dbReference type="GeneID" id="20644702"/>
<dbReference type="RefSeq" id="XP_009515279.1">
    <property type="nucleotide sequence ID" value="XM_009516984.1"/>
</dbReference>
<dbReference type="InParanoid" id="G4YFA0"/>
<dbReference type="AlphaFoldDB" id="G4YFA0"/>
<protein>
    <submittedName>
        <fullName evidence="1">Uncharacterized protein</fullName>
    </submittedName>
</protein>
<proteinExistence type="predicted"/>
<dbReference type="Proteomes" id="UP000002640">
    <property type="component" value="Unassembled WGS sequence"/>
</dbReference>
<sequence length="222" mass="23471">MATPLWSQSSWRPELQRKACTWPACLHATAGQLGGKAADQAGFLRRCALLAAGPCVLLDRLLLGCVCCWAVCAARPCVLLGRVCCWALCATGPCVAADAGPLAAGLCALLGRVLGCACALSWRVAQVAEDLDEYGAVDGCDLPAPMELVRLSARPSGLEDRVQTPTWASSEAQEWRKGGIGCRVDDFAFVVALAKLVKEDGKVACFVTRTHGFDDRANGYSL</sequence>
<evidence type="ECO:0000313" key="2">
    <source>
        <dbReference type="Proteomes" id="UP000002640"/>
    </source>
</evidence>
<gene>
    <name evidence="1" type="ORF">PHYSODRAFT_321709</name>
</gene>
<name>G4YFA0_PHYSP</name>
<reference evidence="1 2" key="1">
    <citation type="journal article" date="2006" name="Science">
        <title>Phytophthora genome sequences uncover evolutionary origins and mechanisms of pathogenesis.</title>
        <authorList>
            <person name="Tyler B.M."/>
            <person name="Tripathy S."/>
            <person name="Zhang X."/>
            <person name="Dehal P."/>
            <person name="Jiang R.H."/>
            <person name="Aerts A."/>
            <person name="Arredondo F.D."/>
            <person name="Baxter L."/>
            <person name="Bensasson D."/>
            <person name="Beynon J.L."/>
            <person name="Chapman J."/>
            <person name="Damasceno C.M."/>
            <person name="Dorrance A.E."/>
            <person name="Dou D."/>
            <person name="Dickerman A.W."/>
            <person name="Dubchak I.L."/>
            <person name="Garbelotto M."/>
            <person name="Gijzen M."/>
            <person name="Gordon S.G."/>
            <person name="Govers F."/>
            <person name="Grunwald N.J."/>
            <person name="Huang W."/>
            <person name="Ivors K.L."/>
            <person name="Jones R.W."/>
            <person name="Kamoun S."/>
            <person name="Krampis K."/>
            <person name="Lamour K.H."/>
            <person name="Lee M.K."/>
            <person name="McDonald W.H."/>
            <person name="Medina M."/>
            <person name="Meijer H.J."/>
            <person name="Nordberg E.K."/>
            <person name="Maclean D.J."/>
            <person name="Ospina-Giraldo M.D."/>
            <person name="Morris P.F."/>
            <person name="Phuntumart V."/>
            <person name="Putnam N.H."/>
            <person name="Rash S."/>
            <person name="Rose J.K."/>
            <person name="Sakihama Y."/>
            <person name="Salamov A.A."/>
            <person name="Savidor A."/>
            <person name="Scheuring C.F."/>
            <person name="Smith B.M."/>
            <person name="Sobral B.W."/>
            <person name="Terry A."/>
            <person name="Torto-Alalibo T.A."/>
            <person name="Win J."/>
            <person name="Xu Z."/>
            <person name="Zhang H."/>
            <person name="Grigoriev I.V."/>
            <person name="Rokhsar D.S."/>
            <person name="Boore J.L."/>
        </authorList>
    </citation>
    <scope>NUCLEOTIDE SEQUENCE [LARGE SCALE GENOMIC DNA]</scope>
    <source>
        <strain evidence="1 2">P6497</strain>
    </source>
</reference>
<keyword evidence="2" id="KW-1185">Reference proteome</keyword>